<keyword evidence="5 8" id="KW-0547">Nucleotide-binding</keyword>
<proteinExistence type="inferred from homology"/>
<evidence type="ECO:0000256" key="1">
    <source>
        <dbReference type="ARBA" id="ARBA00010455"/>
    </source>
</evidence>
<feature type="domain" description="RdRp catalytic" evidence="9">
    <location>
        <begin position="395"/>
        <end position="513"/>
    </location>
</feature>
<sequence>MCRIRGEVIPALFLTGKHHTYVYAPLSVLTNWTPKLAQVAGVHVLSQRSYIVLDSDKSEVNFDQHWKVDQSVEAGMVNPFTLRTVVRTATWERDEEKIPSTVFPFKWERSKVTAEHHTLLRPEEVVNKVRGRVRMRLVARMLEALIGTAHSEAMVSSLLLWACTARAWLVDKVIRSDLLNFQQSTEDWAESAKEACQAMKAHQHFQDSDLVDVFELNVLVNRGIGSVDWETERKHRLRPDLVNITAEQVYKAATQIFRGRDVGRYRYRSESWSAFWERRWAQTPRGSVHSQYLDDDKYVDKTSRVTRNKQLTVTRMPQLGASYFLNREPEIVAWPSTKYEWGKQRAIYGTDLTSYLLTDFSMSNVEKSLPRDFPVGELANEKYVAERIDLAATDGIAFCFDYEDFNSQHSLTAQKAVIDAFADLYWSEASPEQRQSLEWVAMAHLRQTVKDSERGDYTIRGTLLSGNRLTTLINTVLNKVYLDKAGLGDHAITAVHNGDDVLAYTHTVHDAVLLLKKAEALGIRAQPAKCVIGGIHEFLRVDRRAGGGVGSQYLTRACATATHARTESNEPVALRAVLEANHTRLTELGSRTDEKEYAERLLKRANGRVADLFNTDGAVTSIIESTHRVHGGMSEDPDLLPCYEITELPVAADTMEIEAARKLPGVRAFARYLLRTLGLDKHLMLTTVEKIAILTAKAKLLVRRALDVKRLADVDKAGAQQYLHKVCQDEAREKVQVGKGRLAGLPLGLVLATRGHSMASVRISQSDNPLKTMSIIF</sequence>
<dbReference type="Pfam" id="PF02123">
    <property type="entry name" value="RdRP_4"/>
    <property type="match status" value="1"/>
</dbReference>
<evidence type="ECO:0000256" key="8">
    <source>
        <dbReference type="RuleBase" id="RU364050"/>
    </source>
</evidence>
<dbReference type="InterPro" id="IPR001795">
    <property type="entry name" value="RNA-dir_pol_luteovirus"/>
</dbReference>
<evidence type="ECO:0000256" key="3">
    <source>
        <dbReference type="ARBA" id="ARBA00022679"/>
    </source>
</evidence>
<keyword evidence="2 8" id="KW-0696">RNA-directed RNA polymerase</keyword>
<keyword evidence="3 8" id="KW-0808">Transferase</keyword>
<dbReference type="EMBL" id="KT455450">
    <property type="protein sequence ID" value="AMB17467.1"/>
    <property type="molecule type" value="Genomic_RNA"/>
</dbReference>
<dbReference type="GO" id="GO:0003723">
    <property type="term" value="F:RNA binding"/>
    <property type="evidence" value="ECO:0007669"/>
    <property type="project" value="InterPro"/>
</dbReference>
<dbReference type="GO" id="GO:0003968">
    <property type="term" value="F:RNA-directed RNA polymerase activity"/>
    <property type="evidence" value="ECO:0007669"/>
    <property type="project" value="UniProtKB-KW"/>
</dbReference>
<name>A0A141NWH3_9VIRU</name>
<comment type="similarity">
    <text evidence="1">Belongs to the totiviridae RNA-directed RNA polymerase family.</text>
</comment>
<evidence type="ECO:0000256" key="5">
    <source>
        <dbReference type="ARBA" id="ARBA00022741"/>
    </source>
</evidence>
<dbReference type="InterPro" id="IPR043502">
    <property type="entry name" value="DNA/RNA_pol_sf"/>
</dbReference>
<dbReference type="EC" id="2.7.7.48" evidence="8"/>
<evidence type="ECO:0000313" key="10">
    <source>
        <dbReference type="EMBL" id="AMB17467.1"/>
    </source>
</evidence>
<evidence type="ECO:0000256" key="2">
    <source>
        <dbReference type="ARBA" id="ARBA00022484"/>
    </source>
</evidence>
<evidence type="ECO:0000256" key="6">
    <source>
        <dbReference type="ARBA" id="ARBA00022953"/>
    </source>
</evidence>
<accession>A0A141NWH3</accession>
<protein>
    <recommendedName>
        <fullName evidence="8">RNA-directed RNA polymerase</fullName>
        <ecNumber evidence="8">2.7.7.48</ecNumber>
    </recommendedName>
</protein>
<dbReference type="SUPFAM" id="SSF56672">
    <property type="entry name" value="DNA/RNA polymerases"/>
    <property type="match status" value="1"/>
</dbReference>
<evidence type="ECO:0000256" key="4">
    <source>
        <dbReference type="ARBA" id="ARBA00022695"/>
    </source>
</evidence>
<reference evidence="10" key="1">
    <citation type="journal article" date="2016" name="Front. Microbiol.">
        <title>Expanding our Understanding of the Seaweed Holobiont: RNA Viruses of the Red Alga Delisea pulchra.</title>
        <authorList>
            <person name="Lachnit T."/>
            <person name="Thomas T."/>
            <person name="Steinberg P."/>
        </authorList>
    </citation>
    <scope>NUCLEOTIDE SEQUENCE</scope>
    <source>
        <strain evidence="10">IndA_2</strain>
    </source>
</reference>
<keyword evidence="4 8" id="KW-0548">Nucleotidyltransferase</keyword>
<evidence type="ECO:0000256" key="7">
    <source>
        <dbReference type="ARBA" id="ARBA00048744"/>
    </source>
</evidence>
<dbReference type="GO" id="GO:0006351">
    <property type="term" value="P:DNA-templated transcription"/>
    <property type="evidence" value="ECO:0007669"/>
    <property type="project" value="InterPro"/>
</dbReference>
<dbReference type="GO" id="GO:0039694">
    <property type="term" value="P:viral RNA genome replication"/>
    <property type="evidence" value="ECO:0007669"/>
    <property type="project" value="InterPro"/>
</dbReference>
<comment type="catalytic activity">
    <reaction evidence="7 8">
        <text>RNA(n) + a ribonucleoside 5'-triphosphate = RNA(n+1) + diphosphate</text>
        <dbReference type="Rhea" id="RHEA:21248"/>
        <dbReference type="Rhea" id="RHEA-COMP:14527"/>
        <dbReference type="Rhea" id="RHEA-COMP:17342"/>
        <dbReference type="ChEBI" id="CHEBI:33019"/>
        <dbReference type="ChEBI" id="CHEBI:61557"/>
        <dbReference type="ChEBI" id="CHEBI:140395"/>
        <dbReference type="EC" id="2.7.7.48"/>
    </reaction>
</comment>
<keyword evidence="6 8" id="KW-0693">Viral RNA replication</keyword>
<evidence type="ECO:0000259" key="9">
    <source>
        <dbReference type="PROSITE" id="PS50507"/>
    </source>
</evidence>
<organism evidence="10">
    <name type="scientific">Delisea pulchra totivirus IndA</name>
    <dbReference type="NCBI Taxonomy" id="1778194"/>
    <lineage>
        <taxon>Viruses</taxon>
        <taxon>Riboviria</taxon>
        <taxon>Orthornavirae</taxon>
        <taxon>Duplornaviricota</taxon>
        <taxon>Chrymotiviricetes</taxon>
        <taxon>Ghabrivirales</taxon>
        <taxon>Totiviridae</taxon>
    </lineage>
</organism>
<dbReference type="PROSITE" id="PS50507">
    <property type="entry name" value="RDRP_SSRNA_POS"/>
    <property type="match status" value="1"/>
</dbReference>
<dbReference type="InterPro" id="IPR007094">
    <property type="entry name" value="RNA-dir_pol_PSvirus"/>
</dbReference>
<dbReference type="GO" id="GO:0000166">
    <property type="term" value="F:nucleotide binding"/>
    <property type="evidence" value="ECO:0007669"/>
    <property type="project" value="UniProtKB-KW"/>
</dbReference>